<feature type="region of interest" description="Disordered" evidence="1">
    <location>
        <begin position="93"/>
        <end position="130"/>
    </location>
</feature>
<dbReference type="EMBL" id="OA888744">
    <property type="protein sequence ID" value="CAD7284022.1"/>
    <property type="molecule type" value="Genomic_DNA"/>
</dbReference>
<accession>A0A7R9C119</accession>
<proteinExistence type="predicted"/>
<feature type="region of interest" description="Disordered" evidence="1">
    <location>
        <begin position="316"/>
        <end position="342"/>
    </location>
</feature>
<sequence>MNRLYLREPIGTISKYTSTFGFNCCEAATLDAQTHSAQQNDSSSTSFSGDGDKQPTPGTQDPTKYDTQDRQSLHMAPGRCFCCEAATLDDAQTHSTQQNDSSSTSFSGDGDKQPTPGTQDPTKYDTQDRQSLHMAPGRGWMLRQLGQQQHALRKRASFRLPVERGKTESFRRSANGYSFPTALARTSDSVGDVDEDHGGSEEDFYSPVWRSASSRRRSRNWRSEDPNRVGLPSVPDEWAARFLGRPYQAWEPKNVFKSAKKRSDPFSSEKRHLGSVMKDIGFHGLPWIYFPHQAHHDKKKRFLSAVTFPYRHLAEEDSDTEDFEPMTQSGEEDNEYPTDKRHIGSAIASGYVKAIGKRSDDDSDVGDYDGILPQDIADDDDVEEDDLDDDL</sequence>
<feature type="compositionally biased region" description="Acidic residues" evidence="1">
    <location>
        <begin position="376"/>
        <end position="391"/>
    </location>
</feature>
<evidence type="ECO:0000256" key="1">
    <source>
        <dbReference type="SAM" id="MobiDB-lite"/>
    </source>
</evidence>
<reference evidence="2" key="1">
    <citation type="submission" date="2020-11" db="EMBL/GenBank/DDBJ databases">
        <authorList>
            <person name="Tran Van P."/>
        </authorList>
    </citation>
    <scope>NUCLEOTIDE SEQUENCE</scope>
</reference>
<feature type="region of interest" description="Disordered" evidence="1">
    <location>
        <begin position="356"/>
        <end position="391"/>
    </location>
</feature>
<gene>
    <name evidence="2" type="ORF">NMOB1V02_LOCUS11630</name>
</gene>
<evidence type="ECO:0000313" key="2">
    <source>
        <dbReference type="EMBL" id="CAD7284022.1"/>
    </source>
</evidence>
<dbReference type="AlphaFoldDB" id="A0A7R9C119"/>
<organism evidence="2">
    <name type="scientific">Notodromas monacha</name>
    <dbReference type="NCBI Taxonomy" id="399045"/>
    <lineage>
        <taxon>Eukaryota</taxon>
        <taxon>Metazoa</taxon>
        <taxon>Ecdysozoa</taxon>
        <taxon>Arthropoda</taxon>
        <taxon>Crustacea</taxon>
        <taxon>Oligostraca</taxon>
        <taxon>Ostracoda</taxon>
        <taxon>Podocopa</taxon>
        <taxon>Podocopida</taxon>
        <taxon>Cypridocopina</taxon>
        <taxon>Cypridoidea</taxon>
        <taxon>Cyprididae</taxon>
        <taxon>Notodromas</taxon>
    </lineage>
</organism>
<feature type="compositionally biased region" description="Acidic residues" evidence="1">
    <location>
        <begin position="316"/>
        <end position="336"/>
    </location>
</feature>
<dbReference type="Proteomes" id="UP000678499">
    <property type="component" value="Unassembled WGS sequence"/>
</dbReference>
<protein>
    <submittedName>
        <fullName evidence="2">Uncharacterized protein</fullName>
    </submittedName>
</protein>
<feature type="non-terminal residue" evidence="2">
    <location>
        <position position="391"/>
    </location>
</feature>
<evidence type="ECO:0000313" key="3">
    <source>
        <dbReference type="Proteomes" id="UP000678499"/>
    </source>
</evidence>
<name>A0A7R9C119_9CRUS</name>
<dbReference type="EMBL" id="CAJPEX010006707">
    <property type="protein sequence ID" value="CAG0924174.1"/>
    <property type="molecule type" value="Genomic_DNA"/>
</dbReference>
<feature type="region of interest" description="Disordered" evidence="1">
    <location>
        <begin position="35"/>
        <end position="71"/>
    </location>
</feature>
<feature type="compositionally biased region" description="Low complexity" evidence="1">
    <location>
        <begin position="93"/>
        <end position="107"/>
    </location>
</feature>
<keyword evidence="3" id="KW-1185">Reference proteome</keyword>